<gene>
    <name evidence="4" type="ORF">GSI_08074</name>
</gene>
<dbReference type="InterPro" id="IPR015424">
    <property type="entry name" value="PyrdxlP-dep_Trfase"/>
</dbReference>
<evidence type="ECO:0000256" key="3">
    <source>
        <dbReference type="ARBA" id="ARBA00022679"/>
    </source>
</evidence>
<dbReference type="GO" id="GO:0005739">
    <property type="term" value="C:mitochondrion"/>
    <property type="evidence" value="ECO:0007669"/>
    <property type="project" value="UniProtKB-SubCell"/>
</dbReference>
<dbReference type="GO" id="GO:0004015">
    <property type="term" value="F:adenosylmethionine-8-amino-7-oxononanoate transaminase activity"/>
    <property type="evidence" value="ECO:0007669"/>
    <property type="project" value="TreeGrafter"/>
</dbReference>
<keyword evidence="3" id="KW-0808">Transferase</keyword>
<dbReference type="PANTHER" id="PTHR42684:SF3">
    <property type="entry name" value="ADENOSYLMETHIONINE-8-AMINO-7-OXONONANOATE AMINOTRANSFERASE"/>
    <property type="match status" value="1"/>
</dbReference>
<accession>A0A2G8S808</accession>
<dbReference type="InterPro" id="IPR049704">
    <property type="entry name" value="Aminotrans_3_PPA_site"/>
</dbReference>
<comment type="caution">
    <text evidence="4">The sequence shown here is derived from an EMBL/GenBank/DDBJ whole genome shotgun (WGS) entry which is preliminary data.</text>
</comment>
<dbReference type="InterPro" id="IPR015422">
    <property type="entry name" value="PyrdxlP-dep_Trfase_small"/>
</dbReference>
<dbReference type="PANTHER" id="PTHR42684">
    <property type="entry name" value="ADENOSYLMETHIONINE-8-AMINO-7-OXONONANOATE AMINOTRANSFERASE"/>
    <property type="match status" value="1"/>
</dbReference>
<dbReference type="GO" id="GO:0030170">
    <property type="term" value="F:pyridoxal phosphate binding"/>
    <property type="evidence" value="ECO:0007669"/>
    <property type="project" value="InterPro"/>
</dbReference>
<dbReference type="AlphaFoldDB" id="A0A2G8S808"/>
<dbReference type="OrthoDB" id="425114at2759"/>
<dbReference type="GO" id="GO:0004141">
    <property type="term" value="F:dethiobiotin synthase activity"/>
    <property type="evidence" value="ECO:0007669"/>
    <property type="project" value="TreeGrafter"/>
</dbReference>
<keyword evidence="5" id="KW-1185">Reference proteome</keyword>
<dbReference type="Pfam" id="PF00202">
    <property type="entry name" value="Aminotran_3"/>
    <property type="match status" value="1"/>
</dbReference>
<proteinExistence type="predicted"/>
<organism evidence="4 5">
    <name type="scientific">Ganoderma sinense ZZ0214-1</name>
    <dbReference type="NCBI Taxonomy" id="1077348"/>
    <lineage>
        <taxon>Eukaryota</taxon>
        <taxon>Fungi</taxon>
        <taxon>Dikarya</taxon>
        <taxon>Basidiomycota</taxon>
        <taxon>Agaricomycotina</taxon>
        <taxon>Agaricomycetes</taxon>
        <taxon>Polyporales</taxon>
        <taxon>Polyporaceae</taxon>
        <taxon>Ganoderma</taxon>
    </lineage>
</organism>
<dbReference type="InterPro" id="IPR005814">
    <property type="entry name" value="Aminotrans_3"/>
</dbReference>
<evidence type="ECO:0000256" key="2">
    <source>
        <dbReference type="ARBA" id="ARBA00022576"/>
    </source>
</evidence>
<dbReference type="STRING" id="1077348.A0A2G8S808"/>
<comment type="subcellular location">
    <subcellularLocation>
        <location evidence="1">Mitochondrion</location>
    </subcellularLocation>
</comment>
<reference evidence="4 5" key="1">
    <citation type="journal article" date="2015" name="Sci. Rep.">
        <title>Chromosome-level genome map provides insights into diverse defense mechanisms in the medicinal fungus Ganoderma sinense.</title>
        <authorList>
            <person name="Zhu Y."/>
            <person name="Xu J."/>
            <person name="Sun C."/>
            <person name="Zhou S."/>
            <person name="Xu H."/>
            <person name="Nelson D.R."/>
            <person name="Qian J."/>
            <person name="Song J."/>
            <person name="Luo H."/>
            <person name="Xiang L."/>
            <person name="Li Y."/>
            <person name="Xu Z."/>
            <person name="Ji A."/>
            <person name="Wang L."/>
            <person name="Lu S."/>
            <person name="Hayward A."/>
            <person name="Sun W."/>
            <person name="Li X."/>
            <person name="Schwartz D.C."/>
            <person name="Wang Y."/>
            <person name="Chen S."/>
        </authorList>
    </citation>
    <scope>NUCLEOTIDE SEQUENCE [LARGE SCALE GENOMIC DNA]</scope>
    <source>
        <strain evidence="4 5">ZZ0214-1</strain>
    </source>
</reference>
<dbReference type="Gene3D" id="3.90.1150.10">
    <property type="entry name" value="Aspartate Aminotransferase, domain 1"/>
    <property type="match status" value="1"/>
</dbReference>
<dbReference type="PROSITE" id="PS00600">
    <property type="entry name" value="AA_TRANSFER_CLASS_3"/>
    <property type="match status" value="1"/>
</dbReference>
<dbReference type="Proteomes" id="UP000230002">
    <property type="component" value="Unassembled WGS sequence"/>
</dbReference>
<evidence type="ECO:0000256" key="1">
    <source>
        <dbReference type="ARBA" id="ARBA00004173"/>
    </source>
</evidence>
<evidence type="ECO:0000313" key="5">
    <source>
        <dbReference type="Proteomes" id="UP000230002"/>
    </source>
</evidence>
<sequence>MPVIFDEVFVGLYRLGLPTTHSLLGTSPDISVHAKILTGGLVPLAATLTSDSIYRAFLSHDKVDALLHGHSYTAYPVGCAVARSALELVDRLAASDEWSKAREKWRIAPDSGPGSAGAQERAVWSFWDPEFVNVVSHMDRVAEVMAFGTVLSIKIKDDAAGYQSHSARVLLESIKMAVHASDDSLSPAPGGSPFGIHYRTLGNVAYFMLSLNTPSNVIRAVEERVWKSLQNNRR</sequence>
<name>A0A2G8S808_9APHY</name>
<keyword evidence="2" id="KW-0032">Aminotransferase</keyword>
<protein>
    <submittedName>
        <fullName evidence="4">Uncharacterized protein</fullName>
    </submittedName>
</protein>
<dbReference type="GO" id="GO:0009102">
    <property type="term" value="P:biotin biosynthetic process"/>
    <property type="evidence" value="ECO:0007669"/>
    <property type="project" value="TreeGrafter"/>
</dbReference>
<evidence type="ECO:0000313" key="4">
    <source>
        <dbReference type="EMBL" id="PIL29867.1"/>
    </source>
</evidence>
<dbReference type="EMBL" id="AYKW01000018">
    <property type="protein sequence ID" value="PIL29867.1"/>
    <property type="molecule type" value="Genomic_DNA"/>
</dbReference>
<dbReference type="SUPFAM" id="SSF53383">
    <property type="entry name" value="PLP-dependent transferases"/>
    <property type="match status" value="1"/>
</dbReference>